<dbReference type="Proteomes" id="UP000499080">
    <property type="component" value="Unassembled WGS sequence"/>
</dbReference>
<protein>
    <submittedName>
        <fullName evidence="1">Uncharacterized protein</fullName>
    </submittedName>
</protein>
<dbReference type="OrthoDB" id="6468136at2759"/>
<sequence length="150" mass="17340">MGWVGIERSRTDPVVRSQPRSKVFADSWNKLREVCYEDEVLSKDKRKDLVEEELLFAKDTCEDMGIPVVKRTARRKKIMPGEKAADEPLTLDQELKRSMLECIERFQQEIDTRCENIECLSDGSTVLEPSNLVLGNRTSQVWLEISMSFL</sequence>
<proteinExistence type="predicted"/>
<accession>A0A4Y2SW65</accession>
<reference evidence="1 2" key="1">
    <citation type="journal article" date="2019" name="Sci. Rep.">
        <title>Orb-weaving spider Araneus ventricosus genome elucidates the spidroin gene catalogue.</title>
        <authorList>
            <person name="Kono N."/>
            <person name="Nakamura H."/>
            <person name="Ohtoshi R."/>
            <person name="Moran D.A.P."/>
            <person name="Shinohara A."/>
            <person name="Yoshida Y."/>
            <person name="Fujiwara M."/>
            <person name="Mori M."/>
            <person name="Tomita M."/>
            <person name="Arakawa K."/>
        </authorList>
    </citation>
    <scope>NUCLEOTIDE SEQUENCE [LARGE SCALE GENOMIC DNA]</scope>
</reference>
<keyword evidence="2" id="KW-1185">Reference proteome</keyword>
<name>A0A4Y2SW65_ARAVE</name>
<comment type="caution">
    <text evidence="1">The sequence shown here is derived from an EMBL/GenBank/DDBJ whole genome shotgun (WGS) entry which is preliminary data.</text>
</comment>
<dbReference type="AlphaFoldDB" id="A0A4Y2SW65"/>
<gene>
    <name evidence="1" type="ORF">AVEN_44245_1</name>
</gene>
<evidence type="ECO:0000313" key="1">
    <source>
        <dbReference type="EMBL" id="GBN92584.1"/>
    </source>
</evidence>
<organism evidence="1 2">
    <name type="scientific">Araneus ventricosus</name>
    <name type="common">Orbweaver spider</name>
    <name type="synonym">Epeira ventricosa</name>
    <dbReference type="NCBI Taxonomy" id="182803"/>
    <lineage>
        <taxon>Eukaryota</taxon>
        <taxon>Metazoa</taxon>
        <taxon>Ecdysozoa</taxon>
        <taxon>Arthropoda</taxon>
        <taxon>Chelicerata</taxon>
        <taxon>Arachnida</taxon>
        <taxon>Araneae</taxon>
        <taxon>Araneomorphae</taxon>
        <taxon>Entelegynae</taxon>
        <taxon>Araneoidea</taxon>
        <taxon>Araneidae</taxon>
        <taxon>Araneus</taxon>
    </lineage>
</organism>
<dbReference type="EMBL" id="BGPR01024468">
    <property type="protein sequence ID" value="GBN92584.1"/>
    <property type="molecule type" value="Genomic_DNA"/>
</dbReference>
<evidence type="ECO:0000313" key="2">
    <source>
        <dbReference type="Proteomes" id="UP000499080"/>
    </source>
</evidence>